<protein>
    <recommendedName>
        <fullName evidence="3">Transposase</fullName>
    </recommendedName>
</protein>
<reference evidence="1 2" key="1">
    <citation type="submission" date="2019-03" db="EMBL/GenBank/DDBJ databases">
        <title>Systems level insights into methane cycling in arid and semi-arid ecosystems.</title>
        <authorList>
            <person name="Kalyuzhnaya M."/>
        </authorList>
    </citation>
    <scope>NUCLEOTIDE SEQUENCE [LARGE SCALE GENOMIC DNA]</scope>
    <source>
        <strain evidence="1 2">S-1</strain>
    </source>
</reference>
<dbReference type="InterPro" id="IPR050900">
    <property type="entry name" value="Transposase_IS3/IS150/IS904"/>
</dbReference>
<keyword evidence="2" id="KW-1185">Reference proteome</keyword>
<dbReference type="PANTHER" id="PTHR46889:SF4">
    <property type="entry name" value="TRANSPOSASE INSO FOR INSERTION SEQUENCE ELEMENT IS911B-RELATED"/>
    <property type="match status" value="1"/>
</dbReference>
<sequence>MRELKLKVRYPKRFKVTTDSNHSEAISPNRLDRQFKVAQPNQVWATDITYVWTLQ</sequence>
<evidence type="ECO:0000313" key="2">
    <source>
        <dbReference type="Proteomes" id="UP000295649"/>
    </source>
</evidence>
<accession>A0ABY2CIF0</accession>
<dbReference type="PANTHER" id="PTHR46889">
    <property type="entry name" value="TRANSPOSASE INSF FOR INSERTION SEQUENCE IS3B-RELATED"/>
    <property type="match status" value="1"/>
</dbReference>
<comment type="caution">
    <text evidence="1">The sequence shown here is derived from an EMBL/GenBank/DDBJ whole genome shotgun (WGS) entry which is preliminary data.</text>
</comment>
<name>A0ABY2CIF0_METMH</name>
<proteinExistence type="predicted"/>
<dbReference type="EMBL" id="SMCN01000024">
    <property type="protein sequence ID" value="TCV78294.1"/>
    <property type="molecule type" value="Genomic_DNA"/>
</dbReference>
<evidence type="ECO:0000313" key="1">
    <source>
        <dbReference type="EMBL" id="TCV78294.1"/>
    </source>
</evidence>
<gene>
    <name evidence="1" type="ORF">EDE11_12469</name>
</gene>
<organism evidence="1 2">
    <name type="scientific">Methylomonas methanica</name>
    <dbReference type="NCBI Taxonomy" id="421"/>
    <lineage>
        <taxon>Bacteria</taxon>
        <taxon>Pseudomonadati</taxon>
        <taxon>Pseudomonadota</taxon>
        <taxon>Gammaproteobacteria</taxon>
        <taxon>Methylococcales</taxon>
        <taxon>Methylococcaceae</taxon>
        <taxon>Methylomonas</taxon>
    </lineage>
</organism>
<feature type="non-terminal residue" evidence="1">
    <location>
        <position position="55"/>
    </location>
</feature>
<evidence type="ECO:0008006" key="3">
    <source>
        <dbReference type="Google" id="ProtNLM"/>
    </source>
</evidence>
<dbReference type="Proteomes" id="UP000295649">
    <property type="component" value="Unassembled WGS sequence"/>
</dbReference>